<dbReference type="Gene3D" id="3.30.420.40">
    <property type="match status" value="2"/>
</dbReference>
<evidence type="ECO:0000259" key="8">
    <source>
        <dbReference type="Pfam" id="PF02782"/>
    </source>
</evidence>
<evidence type="ECO:0000256" key="5">
    <source>
        <dbReference type="ARBA" id="ARBA00022840"/>
    </source>
</evidence>
<feature type="domain" description="Carbohydrate kinase FGGY C-terminal" evidence="8">
    <location>
        <begin position="257"/>
        <end position="449"/>
    </location>
</feature>
<reference evidence="9" key="2">
    <citation type="submission" date="2021-04" db="EMBL/GenBank/DDBJ databases">
        <authorList>
            <person name="Gilroy R."/>
        </authorList>
    </citation>
    <scope>NUCLEOTIDE SEQUENCE</scope>
    <source>
        <strain evidence="9">5134</strain>
    </source>
</reference>
<dbReference type="EMBL" id="DXDA01000065">
    <property type="protein sequence ID" value="HIY69406.1"/>
    <property type="molecule type" value="Genomic_DNA"/>
</dbReference>
<sequence>MQPKHFVAFDLGATSGRTILGTLRDGELALKELTRFPNAVLRLGDHYHWNIFSLYEHLREGLRAAAREGVEIASVGIDTWGVDFAFVGRDGSLMGLPYAYRDPHTDGIPEAYFSEVLSREEVYAATGIQIMPFNSLYQLYALQREHSSQLAAAHRLLFMPDALSYLLTGEMVTEYTIASTSQLLNPRTKRIEGGLLERMGLSPELFPPVVMPGHRIGTLRPELAAECGLPTLPVIAVAGHDTASAVAAVPAEDERFAYLSSGTWSLMGIEVPDPVIDERTFACNFTNEGGVEGTTRLLKNITGMWILEQCLKRWKADGRDYSYPEIVRMASEAAPFAAMIDPDDASFAAPGDMPAAIHAYCTRTGQQAPADDRAMIRTIFESLALKYRLVLGRFQRIAPFPIERLHVIGGGSKNALLNRFTADSIGLPVVAGPSEATAVGNLMIQARAAGCVTTLREMRALIARCIPTERFTPHHDAAWDEAYDRFRRLTNNPK</sequence>
<name>A0A9D2CBL0_9BACT</name>
<keyword evidence="5" id="KW-0067">ATP-binding</keyword>
<dbReference type="CDD" id="cd07771">
    <property type="entry name" value="ASKHA_NBD_FGGY_RhaB-like"/>
    <property type="match status" value="1"/>
</dbReference>
<organism evidence="9 10">
    <name type="scientific">Candidatus Alistipes intestinigallinarum</name>
    <dbReference type="NCBI Taxonomy" id="2838440"/>
    <lineage>
        <taxon>Bacteria</taxon>
        <taxon>Pseudomonadati</taxon>
        <taxon>Bacteroidota</taxon>
        <taxon>Bacteroidia</taxon>
        <taxon>Bacteroidales</taxon>
        <taxon>Rikenellaceae</taxon>
        <taxon>Alistipes</taxon>
    </lineage>
</organism>
<dbReference type="InterPro" id="IPR018485">
    <property type="entry name" value="FGGY_C"/>
</dbReference>
<protein>
    <submittedName>
        <fullName evidence="9">Rhamnulokinase</fullName>
    </submittedName>
</protein>
<dbReference type="Proteomes" id="UP000886844">
    <property type="component" value="Unassembled WGS sequence"/>
</dbReference>
<dbReference type="SUPFAM" id="SSF53067">
    <property type="entry name" value="Actin-like ATPase domain"/>
    <property type="match status" value="2"/>
</dbReference>
<gene>
    <name evidence="9" type="ORF">H9828_08315</name>
</gene>
<evidence type="ECO:0000259" key="7">
    <source>
        <dbReference type="Pfam" id="PF00370"/>
    </source>
</evidence>
<reference evidence="9" key="1">
    <citation type="journal article" date="2021" name="PeerJ">
        <title>Extensive microbial diversity within the chicken gut microbiome revealed by metagenomics and culture.</title>
        <authorList>
            <person name="Gilroy R."/>
            <person name="Ravi A."/>
            <person name="Getino M."/>
            <person name="Pursley I."/>
            <person name="Horton D.L."/>
            <person name="Alikhan N.F."/>
            <person name="Baker D."/>
            <person name="Gharbi K."/>
            <person name="Hall N."/>
            <person name="Watson M."/>
            <person name="Adriaenssens E.M."/>
            <person name="Foster-Nyarko E."/>
            <person name="Jarju S."/>
            <person name="Secka A."/>
            <person name="Antonio M."/>
            <person name="Oren A."/>
            <person name="Chaudhuri R.R."/>
            <person name="La Ragione R."/>
            <person name="Hildebrand F."/>
            <person name="Pallen M.J."/>
        </authorList>
    </citation>
    <scope>NUCLEOTIDE SEQUENCE</scope>
    <source>
        <strain evidence="9">5134</strain>
    </source>
</reference>
<evidence type="ECO:0000313" key="9">
    <source>
        <dbReference type="EMBL" id="HIY69406.1"/>
    </source>
</evidence>
<evidence type="ECO:0000256" key="1">
    <source>
        <dbReference type="ARBA" id="ARBA00009156"/>
    </source>
</evidence>
<comment type="similarity">
    <text evidence="1">Belongs to the FGGY kinase family.</text>
</comment>
<evidence type="ECO:0000256" key="6">
    <source>
        <dbReference type="ARBA" id="ARBA00023308"/>
    </source>
</evidence>
<evidence type="ECO:0000313" key="10">
    <source>
        <dbReference type="Proteomes" id="UP000886844"/>
    </source>
</evidence>
<feature type="domain" description="Carbohydrate kinase FGGY N-terminal" evidence="7">
    <location>
        <begin position="7"/>
        <end position="246"/>
    </location>
</feature>
<dbReference type="PANTHER" id="PTHR43095">
    <property type="entry name" value="SUGAR KINASE"/>
    <property type="match status" value="1"/>
</dbReference>
<evidence type="ECO:0000256" key="4">
    <source>
        <dbReference type="ARBA" id="ARBA00022777"/>
    </source>
</evidence>
<dbReference type="GO" id="GO:0005524">
    <property type="term" value="F:ATP binding"/>
    <property type="evidence" value="ECO:0007669"/>
    <property type="project" value="UniProtKB-KW"/>
</dbReference>
<dbReference type="InterPro" id="IPR018484">
    <property type="entry name" value="FGGY_N"/>
</dbReference>
<proteinExistence type="inferred from homology"/>
<dbReference type="Pfam" id="PF00370">
    <property type="entry name" value="FGGY_N"/>
    <property type="match status" value="1"/>
</dbReference>
<evidence type="ECO:0000256" key="2">
    <source>
        <dbReference type="ARBA" id="ARBA00022679"/>
    </source>
</evidence>
<comment type="caution">
    <text evidence="9">The sequence shown here is derived from an EMBL/GenBank/DDBJ whole genome shotgun (WGS) entry which is preliminary data.</text>
</comment>
<dbReference type="GO" id="GO:0008993">
    <property type="term" value="F:rhamnulokinase activity"/>
    <property type="evidence" value="ECO:0007669"/>
    <property type="project" value="InterPro"/>
</dbReference>
<dbReference type="InterPro" id="IPR050406">
    <property type="entry name" value="FGGY_Carb_Kinase"/>
</dbReference>
<dbReference type="InterPro" id="IPR043129">
    <property type="entry name" value="ATPase_NBD"/>
</dbReference>
<keyword evidence="3" id="KW-0547">Nucleotide-binding</keyword>
<keyword evidence="6" id="KW-0684">Rhamnose metabolism</keyword>
<keyword evidence="2" id="KW-0808">Transferase</keyword>
<dbReference type="GO" id="GO:0019301">
    <property type="term" value="P:rhamnose catabolic process"/>
    <property type="evidence" value="ECO:0007669"/>
    <property type="project" value="InterPro"/>
</dbReference>
<accession>A0A9D2CBL0</accession>
<dbReference type="InterPro" id="IPR013449">
    <property type="entry name" value="Rhamnulokinase"/>
</dbReference>
<keyword evidence="4" id="KW-0418">Kinase</keyword>
<evidence type="ECO:0000256" key="3">
    <source>
        <dbReference type="ARBA" id="ARBA00022741"/>
    </source>
</evidence>
<dbReference type="AlphaFoldDB" id="A0A9D2CBL0"/>
<dbReference type="Pfam" id="PF02782">
    <property type="entry name" value="FGGY_C"/>
    <property type="match status" value="1"/>
</dbReference>